<accession>A0A2Z6ESH8</accession>
<dbReference type="KEGG" id="mcys:MCB1EB_0205"/>
<sequence>MKNSFSCEEIPLIPVTTVSDEQHVQESKTEPQSRFFSLGNLVGLKNKNGRGRQKSTESSPQVIKKPDAQKRYALSTEEDFTIRCNARAHAIDHKISRKKCFYFDTQIMIDQDHVRTINKSGTLYKNEFGTSISPESKLLQKVRLTDRLDIHGHGNEKFFSGMPAEELAYALKNAGLSEVGILKLQSCNVGKGKEESFLYKFKGALNSQGINFGYICGPTGYLTDWRFAVETAKFKCNIRGLPFVFKKTVNGFMPEIFGLQVVKGNLDIVFPGTRYNLPI</sequence>
<organism evidence="1 2">
    <name type="scientific">Mycoavidus cysteinexigens</name>
    <dbReference type="NCBI Taxonomy" id="1553431"/>
    <lineage>
        <taxon>Bacteria</taxon>
        <taxon>Pseudomonadati</taxon>
        <taxon>Pseudomonadota</taxon>
        <taxon>Betaproteobacteria</taxon>
        <taxon>Burkholderiales</taxon>
        <taxon>Burkholderiaceae</taxon>
        <taxon>Mycoavidus</taxon>
    </lineage>
</organism>
<name>A0A2Z6ESH8_9BURK</name>
<protein>
    <submittedName>
        <fullName evidence="1">Type III effector protein</fullName>
    </submittedName>
</protein>
<proteinExistence type="predicted"/>
<dbReference type="EMBL" id="AP018150">
    <property type="protein sequence ID" value="BBE08366.1"/>
    <property type="molecule type" value="Genomic_DNA"/>
</dbReference>
<reference evidence="1 2" key="1">
    <citation type="journal article" date="2018" name="Microbes Environ.">
        <title>Comparative Genomic Insights into Endofungal Lifestyles of Two Bacterial Endosymbionts, Mycoavidus cysteinexigens and Burkholderia rhizoxinica.</title>
        <authorList>
            <person name="Sharmin D."/>
            <person name="Guo Y."/>
            <person name="Nishizawa T."/>
            <person name="Ohshima S."/>
            <person name="Sato Y."/>
            <person name="Takashima Y."/>
            <person name="Narisawa K."/>
            <person name="Ohta H."/>
        </authorList>
    </citation>
    <scope>NUCLEOTIDE SEQUENCE [LARGE SCALE GENOMIC DNA]</scope>
    <source>
        <strain evidence="1 2">B1-EB</strain>
    </source>
</reference>
<gene>
    <name evidence="1" type="ORF">MCB1EB_0205</name>
</gene>
<dbReference type="AlphaFoldDB" id="A0A2Z6ESH8"/>
<keyword evidence="2" id="KW-1185">Reference proteome</keyword>
<evidence type="ECO:0000313" key="2">
    <source>
        <dbReference type="Proteomes" id="UP000282597"/>
    </source>
</evidence>
<evidence type="ECO:0000313" key="1">
    <source>
        <dbReference type="EMBL" id="BBE08366.1"/>
    </source>
</evidence>
<dbReference type="RefSeq" id="WP_045363527.1">
    <property type="nucleotide sequence ID" value="NZ_AP018150.1"/>
</dbReference>
<dbReference type="Proteomes" id="UP000282597">
    <property type="component" value="Chromosome"/>
</dbReference>